<dbReference type="InterPro" id="IPR036388">
    <property type="entry name" value="WH-like_DNA-bd_sf"/>
</dbReference>
<dbReference type="InterPro" id="IPR011990">
    <property type="entry name" value="TPR-like_helical_dom_sf"/>
</dbReference>
<dbReference type="Pfam" id="PF03704">
    <property type="entry name" value="BTAD"/>
    <property type="match status" value="1"/>
</dbReference>
<dbReference type="SMART" id="SM01043">
    <property type="entry name" value="BTAD"/>
    <property type="match status" value="1"/>
</dbReference>
<dbReference type="SUPFAM" id="SSF52540">
    <property type="entry name" value="P-loop containing nucleoside triphosphate hydrolases"/>
    <property type="match status" value="1"/>
</dbReference>
<accession>A0ABS4PII1</accession>
<dbReference type="PANTHER" id="PTHR47691:SF3">
    <property type="entry name" value="HTH-TYPE TRANSCRIPTIONAL REGULATOR RV0890C-RELATED"/>
    <property type="match status" value="1"/>
</dbReference>
<feature type="DNA-binding region" description="OmpR/PhoB-type" evidence="3">
    <location>
        <begin position="1"/>
        <end position="64"/>
    </location>
</feature>
<sequence>MLLARLALAAGRVVTAETLVADLWGAEPPADAANALQSLVSRLRKALPETGVLTSAGGGYQLAADVDAARFETLAAQGRAELKGRPAKAAALLGEALALWQGPALADILDAEFAHAPAARLDDLRTAAHEDWFEAELALGRHAEILADLEAAAGRHPLRERLAALRMRALSMAGRQSEALAVFDKVRQTLADELGVDPSPELTETHLAVLRGELPQPAKAAQPAAFPARLTSFVGRDDELATLAARLAEHRLVTLVGPGGAGKTRLATEAAIRHPDAGHGRAWFVPLAGVRDAADVPAAVTAALGIRDRRVIDSASLDLSVPDVLDQIAEGLGHRPCLLLLDNCEHVIDAIAELTSDLLARVPGLRVLATSREALAITGEVLCPLGPLGLPSREVPADRAPAVRLFTDRATAVSPAFTLDEGTTAAVVEICHRLDGMPLALELAAARLRSMTAAQIAQRLDDRFRLLTSGSRSALPRQRTLRAVVEWSWDLLEEPERVLARRLSVFSGGGTIEAIEGVCDGDVLYVLGSLVEKSIVDARPDELGQPRYRMLETIRAYADERLEEAGERETYRRRYATHFLDLAEREEPRLRTPEQLEAIAVLDADYDNLMAALRWAIGTRDVEIAHRLALAMLWIWMVRGQHPQAVEVAAEVVELGDELPRYAAAIFRLIQAMTQVIMFGTENAPDFRAMVDECVESGAADRYAMLAIALPMVSFVAGDYELADREISRALDSGDKWARASGLWVHGFVLGDRGERQAAHSARTSALSEFEALGDRWGMSMAWTMVADDHSLRGDHAAAIEAFERGFTLARELNLAEEMGQQFWRLAMERARSGDLVGAWAEMARLEQLSEEHASDENAIFLLYGKAELARRGGDSAYCREVLAELSARPVETPFPPGTTLEWASRGLAALAVTEGRLADARGHIVAGAQSATSRRDVADLARSAELLAMVQYREGAAAESAAMLGISTRLRGVLDLGEPEVRELMANLTAELGEPAYEAAYRYGSQLSKEDAIAEFLARAADSGLR</sequence>
<dbReference type="PRINTS" id="PR00364">
    <property type="entry name" value="DISEASERSIST"/>
</dbReference>
<dbReference type="PROSITE" id="PS51755">
    <property type="entry name" value="OMPR_PHOB"/>
    <property type="match status" value="1"/>
</dbReference>
<evidence type="ECO:0000256" key="3">
    <source>
        <dbReference type="PROSITE-ProRule" id="PRU01091"/>
    </source>
</evidence>
<evidence type="ECO:0000313" key="6">
    <source>
        <dbReference type="Proteomes" id="UP000741013"/>
    </source>
</evidence>
<dbReference type="InterPro" id="IPR058852">
    <property type="entry name" value="HTH_77"/>
</dbReference>
<dbReference type="Gene3D" id="1.10.10.10">
    <property type="entry name" value="Winged helix-like DNA-binding domain superfamily/Winged helix DNA-binding domain"/>
    <property type="match status" value="1"/>
</dbReference>
<dbReference type="SMART" id="SM00862">
    <property type="entry name" value="Trans_reg_C"/>
    <property type="match status" value="1"/>
</dbReference>
<reference evidence="5 6" key="1">
    <citation type="submission" date="2021-03" db="EMBL/GenBank/DDBJ databases">
        <title>Sequencing the genomes of 1000 actinobacteria strains.</title>
        <authorList>
            <person name="Klenk H.-P."/>
        </authorList>
    </citation>
    <scope>NUCLEOTIDE SEQUENCE [LARGE SCALE GENOMIC DNA]</scope>
    <source>
        <strain evidence="5 6">DSM 45510</strain>
    </source>
</reference>
<dbReference type="SUPFAM" id="SSF81901">
    <property type="entry name" value="HCP-like"/>
    <property type="match status" value="1"/>
</dbReference>
<dbReference type="CDD" id="cd15831">
    <property type="entry name" value="BTAD"/>
    <property type="match status" value="1"/>
</dbReference>
<dbReference type="Pfam" id="PF00486">
    <property type="entry name" value="Trans_reg_C"/>
    <property type="match status" value="1"/>
</dbReference>
<dbReference type="InterPro" id="IPR001867">
    <property type="entry name" value="OmpR/PhoB-type_DNA-bd"/>
</dbReference>
<comment type="caution">
    <text evidence="5">The sequence shown here is derived from an EMBL/GenBank/DDBJ whole genome shotgun (WGS) entry which is preliminary data.</text>
</comment>
<comment type="similarity">
    <text evidence="1">Belongs to the AfsR/DnrI/RedD regulatory family.</text>
</comment>
<evidence type="ECO:0000259" key="4">
    <source>
        <dbReference type="PROSITE" id="PS51755"/>
    </source>
</evidence>
<evidence type="ECO:0000256" key="1">
    <source>
        <dbReference type="ARBA" id="ARBA00005820"/>
    </source>
</evidence>
<gene>
    <name evidence="5" type="ORF">JOM49_000753</name>
</gene>
<evidence type="ECO:0000256" key="2">
    <source>
        <dbReference type="ARBA" id="ARBA00023125"/>
    </source>
</evidence>
<dbReference type="InterPro" id="IPR005158">
    <property type="entry name" value="BTAD"/>
</dbReference>
<evidence type="ECO:0000313" key="5">
    <source>
        <dbReference type="EMBL" id="MBP2179227.1"/>
    </source>
</evidence>
<dbReference type="EMBL" id="JAGGMS010000001">
    <property type="protein sequence ID" value="MBP2179227.1"/>
    <property type="molecule type" value="Genomic_DNA"/>
</dbReference>
<keyword evidence="6" id="KW-1185">Reference proteome</keyword>
<dbReference type="SUPFAM" id="SSF46894">
    <property type="entry name" value="C-terminal effector domain of the bipartite response regulators"/>
    <property type="match status" value="1"/>
</dbReference>
<proteinExistence type="inferred from homology"/>
<name>A0ABS4PII1_9PSEU</name>
<dbReference type="Pfam" id="PF25872">
    <property type="entry name" value="HTH_77"/>
    <property type="match status" value="1"/>
</dbReference>
<dbReference type="SUPFAM" id="SSF48452">
    <property type="entry name" value="TPR-like"/>
    <property type="match status" value="1"/>
</dbReference>
<dbReference type="Proteomes" id="UP000741013">
    <property type="component" value="Unassembled WGS sequence"/>
</dbReference>
<feature type="domain" description="OmpR/PhoB-type" evidence="4">
    <location>
        <begin position="1"/>
        <end position="64"/>
    </location>
</feature>
<keyword evidence="2 3" id="KW-0238">DNA-binding</keyword>
<protein>
    <submittedName>
        <fullName evidence="5">ATPase/DNA-binding SARP family transcriptional activator</fullName>
    </submittedName>
</protein>
<dbReference type="InterPro" id="IPR027417">
    <property type="entry name" value="P-loop_NTPase"/>
</dbReference>
<organism evidence="5 6">
    <name type="scientific">Amycolatopsis magusensis</name>
    <dbReference type="NCBI Taxonomy" id="882444"/>
    <lineage>
        <taxon>Bacteria</taxon>
        <taxon>Bacillati</taxon>
        <taxon>Actinomycetota</taxon>
        <taxon>Actinomycetes</taxon>
        <taxon>Pseudonocardiales</taxon>
        <taxon>Pseudonocardiaceae</taxon>
        <taxon>Amycolatopsis</taxon>
    </lineage>
</organism>
<dbReference type="Gene3D" id="1.25.40.10">
    <property type="entry name" value="Tetratricopeptide repeat domain"/>
    <property type="match status" value="2"/>
</dbReference>
<dbReference type="PANTHER" id="PTHR47691">
    <property type="entry name" value="REGULATOR-RELATED"/>
    <property type="match status" value="1"/>
</dbReference>
<dbReference type="InterPro" id="IPR016032">
    <property type="entry name" value="Sig_transdc_resp-reg_C-effctor"/>
</dbReference>